<dbReference type="Proteomes" id="UP001500326">
    <property type="component" value="Unassembled WGS sequence"/>
</dbReference>
<protein>
    <recommendedName>
        <fullName evidence="3">RING-type domain-containing protein</fullName>
    </recommendedName>
</protein>
<evidence type="ECO:0000313" key="2">
    <source>
        <dbReference type="Proteomes" id="UP001500326"/>
    </source>
</evidence>
<gene>
    <name evidence="1" type="ORF">GCM10009777_36430</name>
</gene>
<proteinExistence type="predicted"/>
<evidence type="ECO:0000313" key="1">
    <source>
        <dbReference type="EMBL" id="GAA1996344.1"/>
    </source>
</evidence>
<reference evidence="1 2" key="1">
    <citation type="journal article" date="2019" name="Int. J. Syst. Evol. Microbiol.">
        <title>The Global Catalogue of Microorganisms (GCM) 10K type strain sequencing project: providing services to taxonomists for standard genome sequencing and annotation.</title>
        <authorList>
            <consortium name="The Broad Institute Genomics Platform"/>
            <consortium name="The Broad Institute Genome Sequencing Center for Infectious Disease"/>
            <person name="Wu L."/>
            <person name="Ma J."/>
        </authorList>
    </citation>
    <scope>NUCLEOTIDE SEQUENCE [LARGE SCALE GENOMIC DNA]</scope>
    <source>
        <strain evidence="1 2">JCM 14902</strain>
    </source>
</reference>
<comment type="caution">
    <text evidence="1">The sequence shown here is derived from an EMBL/GenBank/DDBJ whole genome shotgun (WGS) entry which is preliminary data.</text>
</comment>
<keyword evidence="2" id="KW-1185">Reference proteome</keyword>
<dbReference type="EMBL" id="BAAAOH010000001">
    <property type="protein sequence ID" value="GAA1996344.1"/>
    <property type="molecule type" value="Genomic_DNA"/>
</dbReference>
<name>A0ABN2T0Y0_9MICO</name>
<sequence length="388" mass="43266">MGAGSRRGHPDRGYEVDLDVNEIDRDRPEPDALAEYIARLALADIFLVILCEEYLPSGGGMRAWLFEEWSRIERMRDWGIAEVIAVHRSGSLEDDVNPFVRLSGTLDAVIDLREEPDDFSPVVEIFGRWSGRKLPESRAREIANAAHAVIAAARAKRWDDCETAFVDLSQLPDIESTEEYWLASVWRNAFRDDDDVLRDALARLIEMNPGIPSTQSAATALWLADRETAAFWHFAGLSETRSLWRGWAHHVMGEFFRTRGAWLAAHNHLSFAADLIERQSGQPDGVGDRDMADALAEHIEKSGYVIARGCEHCKAKFIAGRVCVLCGVQDTRAESDECSFCSHPLVELDECPFCPICRSGVRGSPFEGGNVQIVTREVGGRYSLLSGT</sequence>
<evidence type="ECO:0008006" key="3">
    <source>
        <dbReference type="Google" id="ProtNLM"/>
    </source>
</evidence>
<organism evidence="1 2">
    <name type="scientific">Microbacterium pumilum</name>
    <dbReference type="NCBI Taxonomy" id="344165"/>
    <lineage>
        <taxon>Bacteria</taxon>
        <taxon>Bacillati</taxon>
        <taxon>Actinomycetota</taxon>
        <taxon>Actinomycetes</taxon>
        <taxon>Micrococcales</taxon>
        <taxon>Microbacteriaceae</taxon>
        <taxon>Microbacterium</taxon>
    </lineage>
</organism>
<accession>A0ABN2T0Y0</accession>